<name>A0A6M4AZ69_9SPHN</name>
<feature type="signal peptide" evidence="1">
    <location>
        <begin position="1"/>
        <end position="18"/>
    </location>
</feature>
<keyword evidence="3" id="KW-1185">Reference proteome</keyword>
<organism evidence="2 3">
    <name type="scientific">Sphingomonas lacunae</name>
    <dbReference type="NCBI Taxonomy" id="2698828"/>
    <lineage>
        <taxon>Bacteria</taxon>
        <taxon>Pseudomonadati</taxon>
        <taxon>Pseudomonadota</taxon>
        <taxon>Alphaproteobacteria</taxon>
        <taxon>Sphingomonadales</taxon>
        <taxon>Sphingomonadaceae</taxon>
        <taxon>Sphingomonas</taxon>
    </lineage>
</organism>
<proteinExistence type="predicted"/>
<evidence type="ECO:0000313" key="2">
    <source>
        <dbReference type="EMBL" id="QJQ33670.1"/>
    </source>
</evidence>
<gene>
    <name evidence="2" type="ORF">GV829_08575</name>
</gene>
<dbReference type="Proteomes" id="UP000503018">
    <property type="component" value="Chromosome"/>
</dbReference>
<feature type="chain" id="PRO_5026842667" evidence="1">
    <location>
        <begin position="19"/>
        <end position="112"/>
    </location>
</feature>
<evidence type="ECO:0000256" key="1">
    <source>
        <dbReference type="SAM" id="SignalP"/>
    </source>
</evidence>
<keyword evidence="1" id="KW-0732">Signal</keyword>
<accession>A0A6M4AZ69</accession>
<dbReference type="KEGG" id="slan:GV829_08575"/>
<dbReference type="AlphaFoldDB" id="A0A6M4AZ69"/>
<reference evidence="2 3" key="1">
    <citation type="submission" date="2020-01" db="EMBL/GenBank/DDBJ databases">
        <title>Sphingomonas sp. strain CSW-10.</title>
        <authorList>
            <person name="Chen W.-M."/>
        </authorList>
    </citation>
    <scope>NUCLEOTIDE SEQUENCE [LARGE SCALE GENOMIC DNA]</scope>
    <source>
        <strain evidence="2 3">CSW-10</strain>
    </source>
</reference>
<protein>
    <submittedName>
        <fullName evidence="2">Uncharacterized protein</fullName>
    </submittedName>
</protein>
<evidence type="ECO:0000313" key="3">
    <source>
        <dbReference type="Proteomes" id="UP000503018"/>
    </source>
</evidence>
<sequence>MLGAAGVAAAVTVRPAFAQTAASAFTCQIPVPEPVAGGKYIALDGTLVPAGTQGAFPGYFRPFTGEEVRQALAGRSLPGTTAEQGMAYMNYIRRLRAGQSGFTCYASIQVPR</sequence>
<dbReference type="EMBL" id="CP053015">
    <property type="protein sequence ID" value="QJQ33670.1"/>
    <property type="molecule type" value="Genomic_DNA"/>
</dbReference>